<dbReference type="Proteomes" id="UP001596183">
    <property type="component" value="Unassembled WGS sequence"/>
</dbReference>
<protein>
    <recommendedName>
        <fullName evidence="3">Orn/Lys/Arg decarboxylase C-terminal domain-containing protein</fullName>
    </recommendedName>
</protein>
<dbReference type="PANTHER" id="PTHR43277:SF4">
    <property type="entry name" value="ARGININE DECARBOXYLASE"/>
    <property type="match status" value="1"/>
</dbReference>
<dbReference type="Gene3D" id="3.90.100.10">
    <property type="entry name" value="Orn/Lys/Arg decarboxylase, C-terminal domain"/>
    <property type="match status" value="1"/>
</dbReference>
<evidence type="ECO:0000256" key="1">
    <source>
        <dbReference type="ARBA" id="ARBA00001933"/>
    </source>
</evidence>
<evidence type="ECO:0000256" key="2">
    <source>
        <dbReference type="ARBA" id="ARBA00022898"/>
    </source>
</evidence>
<dbReference type="Pfam" id="PF03711">
    <property type="entry name" value="OKR_DC_1_C"/>
    <property type="match status" value="1"/>
</dbReference>
<dbReference type="InterPro" id="IPR052357">
    <property type="entry name" value="Orn_Lys_Arg_decarboxylase-I"/>
</dbReference>
<accession>A0ABW0XSE7</accession>
<comment type="caution">
    <text evidence="4">The sequence shown here is derived from an EMBL/GenBank/DDBJ whole genome shotgun (WGS) entry which is preliminary data.</text>
</comment>
<dbReference type="PANTHER" id="PTHR43277">
    <property type="entry name" value="ARGININE DECARBOXYLASE"/>
    <property type="match status" value="1"/>
</dbReference>
<feature type="domain" description="Orn/Lys/Arg decarboxylase C-terminal" evidence="3">
    <location>
        <begin position="43"/>
        <end position="96"/>
    </location>
</feature>
<sequence>MREAAVSGQIHCTQGHRLLRATIADGRHIRAVGEDFAHGLEQAVLPREVFLAEVEQVSVERAAGRTAAEMTSPYPPGVPVMAPGEVITNEVLDHLRTGVNHGVLIQDAADPSVGTLRGAARH</sequence>
<evidence type="ECO:0000313" key="4">
    <source>
        <dbReference type="EMBL" id="MFC5671446.1"/>
    </source>
</evidence>
<dbReference type="RefSeq" id="WP_381211538.1">
    <property type="nucleotide sequence ID" value="NZ_JBHSPC010000038.1"/>
</dbReference>
<dbReference type="InterPro" id="IPR008286">
    <property type="entry name" value="Prn/Lys/Arg_de-COase_C"/>
</dbReference>
<proteinExistence type="predicted"/>
<evidence type="ECO:0000313" key="5">
    <source>
        <dbReference type="Proteomes" id="UP001596183"/>
    </source>
</evidence>
<keyword evidence="5" id="KW-1185">Reference proteome</keyword>
<dbReference type="SUPFAM" id="SSF55904">
    <property type="entry name" value="Ornithine decarboxylase C-terminal domain"/>
    <property type="match status" value="1"/>
</dbReference>
<keyword evidence="2" id="KW-0663">Pyridoxal phosphate</keyword>
<gene>
    <name evidence="4" type="ORF">ACFP2V_15345</name>
</gene>
<reference evidence="5" key="1">
    <citation type="journal article" date="2019" name="Int. J. Syst. Evol. Microbiol.">
        <title>The Global Catalogue of Microorganisms (GCM) 10K type strain sequencing project: providing services to taxonomists for standard genome sequencing and annotation.</title>
        <authorList>
            <consortium name="The Broad Institute Genomics Platform"/>
            <consortium name="The Broad Institute Genome Sequencing Center for Infectious Disease"/>
            <person name="Wu L."/>
            <person name="Ma J."/>
        </authorList>
    </citation>
    <scope>NUCLEOTIDE SEQUENCE [LARGE SCALE GENOMIC DNA]</scope>
    <source>
        <strain evidence="5">JCM 13852</strain>
    </source>
</reference>
<dbReference type="EMBL" id="JBHSPC010000038">
    <property type="protein sequence ID" value="MFC5671446.1"/>
    <property type="molecule type" value="Genomic_DNA"/>
</dbReference>
<evidence type="ECO:0000259" key="3">
    <source>
        <dbReference type="Pfam" id="PF03711"/>
    </source>
</evidence>
<dbReference type="InterPro" id="IPR036633">
    <property type="entry name" value="Prn/Lys/Arg_de-COase_C_sf"/>
</dbReference>
<name>A0ABW0XSE7_9ACTN</name>
<comment type="cofactor">
    <cofactor evidence="1">
        <name>pyridoxal 5'-phosphate</name>
        <dbReference type="ChEBI" id="CHEBI:597326"/>
    </cofactor>
</comment>
<organism evidence="4 5">
    <name type="scientific">Streptomyces incanus</name>
    <dbReference type="NCBI Taxonomy" id="887453"/>
    <lineage>
        <taxon>Bacteria</taxon>
        <taxon>Bacillati</taxon>
        <taxon>Actinomycetota</taxon>
        <taxon>Actinomycetes</taxon>
        <taxon>Kitasatosporales</taxon>
        <taxon>Streptomycetaceae</taxon>
        <taxon>Streptomyces</taxon>
    </lineage>
</organism>